<dbReference type="InterPro" id="IPR013986">
    <property type="entry name" value="DExx_box_DNA_helicase_dom_sf"/>
</dbReference>
<keyword evidence="16" id="KW-1185">Reference proteome</keyword>
<dbReference type="EC" id="5.6.2.4" evidence="9"/>
<evidence type="ECO:0000256" key="1">
    <source>
        <dbReference type="ARBA" id="ARBA00009922"/>
    </source>
</evidence>
<dbReference type="Gene3D" id="1.10.10.160">
    <property type="match status" value="1"/>
</dbReference>
<keyword evidence="4 12" id="KW-0347">Helicase</keyword>
<evidence type="ECO:0000256" key="6">
    <source>
        <dbReference type="ARBA" id="ARBA00023125"/>
    </source>
</evidence>
<dbReference type="InterPro" id="IPR014016">
    <property type="entry name" value="UvrD-like_ATP-bd"/>
</dbReference>
<keyword evidence="5 12" id="KW-0067">ATP-binding</keyword>
<dbReference type="RefSeq" id="WP_215217542.1">
    <property type="nucleotide sequence ID" value="NZ_CP075587.1"/>
</dbReference>
<dbReference type="GO" id="GO:0003678">
    <property type="term" value="F:DNA helicase activity"/>
    <property type="evidence" value="ECO:0007669"/>
    <property type="project" value="UniProtKB-EC"/>
</dbReference>
<evidence type="ECO:0000313" key="15">
    <source>
        <dbReference type="EMBL" id="QYF48437.1"/>
    </source>
</evidence>
<dbReference type="EMBL" id="CP075587">
    <property type="protein sequence ID" value="QYF48437.1"/>
    <property type="molecule type" value="Genomic_DNA"/>
</dbReference>
<dbReference type="Gene3D" id="1.10.486.10">
    <property type="entry name" value="PCRA, domain 4"/>
    <property type="match status" value="1"/>
</dbReference>
<dbReference type="Pfam" id="PF13361">
    <property type="entry name" value="UvrD_C"/>
    <property type="match status" value="1"/>
</dbReference>
<keyword evidence="6" id="KW-0238">DNA-binding</keyword>
<reference evidence="15 16" key="1">
    <citation type="journal article" date="2022" name="bioRxiv">
        <title>Ecology and evolution of chlamydial symbionts of arthropods.</title>
        <authorList>
            <person name="Halter T."/>
            <person name="Koestlbacher S."/>
            <person name="Collingro A."/>
            <person name="Sixt B.S."/>
            <person name="Toenshoff E.R."/>
            <person name="Hendrickx F."/>
            <person name="Kostanjsek R."/>
            <person name="Horn M."/>
        </authorList>
    </citation>
    <scope>NUCLEOTIDE SEQUENCE [LARGE SCALE GENOMIC DNA]</scope>
    <source>
        <strain evidence="15">W744xW776</strain>
    </source>
</reference>
<evidence type="ECO:0000256" key="4">
    <source>
        <dbReference type="ARBA" id="ARBA00022806"/>
    </source>
</evidence>
<protein>
    <recommendedName>
        <fullName evidence="9">DNA 3'-5' helicase</fullName>
        <ecNumber evidence="9">5.6.2.4</ecNumber>
    </recommendedName>
    <alternativeName>
        <fullName evidence="10">DNA 3'-5' helicase II</fullName>
    </alternativeName>
</protein>
<evidence type="ECO:0000256" key="7">
    <source>
        <dbReference type="ARBA" id="ARBA00023235"/>
    </source>
</evidence>
<dbReference type="InterPro" id="IPR014017">
    <property type="entry name" value="DNA_helicase_UvrD-like_C"/>
</dbReference>
<evidence type="ECO:0000313" key="16">
    <source>
        <dbReference type="Proteomes" id="UP000826014"/>
    </source>
</evidence>
<feature type="domain" description="UvrD-like helicase ATP-binding" evidence="13">
    <location>
        <begin position="5"/>
        <end position="280"/>
    </location>
</feature>
<comment type="catalytic activity">
    <reaction evidence="11">
        <text>ATP + H2O = ADP + phosphate + H(+)</text>
        <dbReference type="Rhea" id="RHEA:13065"/>
        <dbReference type="ChEBI" id="CHEBI:15377"/>
        <dbReference type="ChEBI" id="CHEBI:15378"/>
        <dbReference type="ChEBI" id="CHEBI:30616"/>
        <dbReference type="ChEBI" id="CHEBI:43474"/>
        <dbReference type="ChEBI" id="CHEBI:456216"/>
        <dbReference type="EC" id="5.6.2.4"/>
    </reaction>
</comment>
<dbReference type="Proteomes" id="UP000826014">
    <property type="component" value="Chromosome"/>
</dbReference>
<evidence type="ECO:0000259" key="13">
    <source>
        <dbReference type="PROSITE" id="PS51198"/>
    </source>
</evidence>
<dbReference type="InterPro" id="IPR027417">
    <property type="entry name" value="P-loop_NTPase"/>
</dbReference>
<dbReference type="Gene3D" id="3.40.50.300">
    <property type="entry name" value="P-loop containing nucleotide triphosphate hydrolases"/>
    <property type="match status" value="2"/>
</dbReference>
<feature type="binding site" evidence="12">
    <location>
        <begin position="26"/>
        <end position="33"/>
    </location>
    <ligand>
        <name>ATP</name>
        <dbReference type="ChEBI" id="CHEBI:30616"/>
    </ligand>
</feature>
<dbReference type="PROSITE" id="PS51217">
    <property type="entry name" value="UVRD_HELICASE_CTER"/>
    <property type="match status" value="1"/>
</dbReference>
<gene>
    <name evidence="15" type="ORF">RHABOEDO_000598</name>
</gene>
<accession>A0ABX8UZN7</accession>
<comment type="similarity">
    <text evidence="1">Belongs to the helicase family. UvrD subfamily.</text>
</comment>
<dbReference type="InterPro" id="IPR000212">
    <property type="entry name" value="DNA_helicase_UvrD/REP"/>
</dbReference>
<keyword evidence="3 12" id="KW-0378">Hydrolase</keyword>
<evidence type="ECO:0000256" key="10">
    <source>
        <dbReference type="ARBA" id="ARBA00034923"/>
    </source>
</evidence>
<dbReference type="SUPFAM" id="SSF52540">
    <property type="entry name" value="P-loop containing nucleoside triphosphate hydrolases"/>
    <property type="match status" value="1"/>
</dbReference>
<evidence type="ECO:0000256" key="12">
    <source>
        <dbReference type="PROSITE-ProRule" id="PRU00560"/>
    </source>
</evidence>
<dbReference type="CDD" id="cd17932">
    <property type="entry name" value="DEXQc_UvrD"/>
    <property type="match status" value="1"/>
</dbReference>
<dbReference type="PANTHER" id="PTHR11070">
    <property type="entry name" value="UVRD / RECB / PCRA DNA HELICASE FAMILY MEMBER"/>
    <property type="match status" value="1"/>
</dbReference>
<comment type="catalytic activity">
    <reaction evidence="8">
        <text>Couples ATP hydrolysis with the unwinding of duplex DNA by translocating in the 3'-5' direction.</text>
        <dbReference type="EC" id="5.6.2.4"/>
    </reaction>
</comment>
<evidence type="ECO:0000256" key="11">
    <source>
        <dbReference type="ARBA" id="ARBA00048988"/>
    </source>
</evidence>
<dbReference type="Pfam" id="PF00580">
    <property type="entry name" value="UvrD-helicase"/>
    <property type="match status" value="1"/>
</dbReference>
<evidence type="ECO:0000259" key="14">
    <source>
        <dbReference type="PROSITE" id="PS51217"/>
    </source>
</evidence>
<dbReference type="PANTHER" id="PTHR11070:SF2">
    <property type="entry name" value="ATP-DEPENDENT DNA HELICASE SRS2"/>
    <property type="match status" value="1"/>
</dbReference>
<proteinExistence type="inferred from homology"/>
<keyword evidence="2 12" id="KW-0547">Nucleotide-binding</keyword>
<evidence type="ECO:0000256" key="3">
    <source>
        <dbReference type="ARBA" id="ARBA00022801"/>
    </source>
</evidence>
<evidence type="ECO:0000256" key="9">
    <source>
        <dbReference type="ARBA" id="ARBA00034808"/>
    </source>
</evidence>
<feature type="domain" description="UvrD-like helicase C-terminal" evidence="14">
    <location>
        <begin position="281"/>
        <end position="583"/>
    </location>
</feature>
<sequence length="667" mass="77388">MSPFPHLNSDQRQAVIATEGRVLILAGAGSGKTSVLAYRIAYLLQSLKIEPEAILGLTFTNKAAQEMRERVARIVGVKLAKKLTLSTFHSFCMQLLRKEIHHLGYTNNFTLYTEKEVRRIALQVTKNLLEHEGELPSLEEALKKITQIKNKGLNSTDLEIITWHDQFCQDLYTRLESCLCAYNAVDFDSLLSLSVTLFEKYKMQMLPYQKRYRYIMIDEYQDTNPIQYRLAELLSARHQNLCVVGDDDQSIYGWRGAEIKNILGFESKTTIKLEQNYRSTPTILQAANAVIAHNQNRHNKQLWSNAEQGELIHLFHAPTELEEAQSVIQRMIKLKRDKKIPWKEMAILYRSNLLARSFELALMQAVWQKQDNWVRGIPYQVFGGTEFYERAEIKDLLAYLRLIVNTLDQEALLRVINTPRRGISDQTLKILTEFNRKSDISLWDLLEQIASPLSSELKQHLPHKALNAICCFTNLITTARDQFSNLSLPEALTWLIETIDYKKAIADEAKSEKMRDFRWENVMYCVDMMTIYEEEKRLNKQQEEISLSDFLSTALLDQREEFTHTKKADDDHVNLITFHSAKGLEFTACFLVGIEDHIIPHEKSLFETGLEEERRLMYVAMTRAKEYLCLSMARQRKKMGKDLTTNPSRFLLEIPKQLVKISSWQTI</sequence>
<dbReference type="GO" id="GO:0016787">
    <property type="term" value="F:hydrolase activity"/>
    <property type="evidence" value="ECO:0007669"/>
    <property type="project" value="UniProtKB-KW"/>
</dbReference>
<name>A0ABX8UZN7_9BACT</name>
<evidence type="ECO:0000256" key="5">
    <source>
        <dbReference type="ARBA" id="ARBA00022840"/>
    </source>
</evidence>
<evidence type="ECO:0000256" key="8">
    <source>
        <dbReference type="ARBA" id="ARBA00034617"/>
    </source>
</evidence>
<organism evidence="15 16">
    <name type="scientific">Candidatus Rhabdochlamydia oedothoracis</name>
    <dbReference type="NCBI Taxonomy" id="2720720"/>
    <lineage>
        <taxon>Bacteria</taxon>
        <taxon>Pseudomonadati</taxon>
        <taxon>Chlamydiota</taxon>
        <taxon>Chlamydiia</taxon>
        <taxon>Parachlamydiales</taxon>
        <taxon>Candidatus Rhabdochlamydiaceae</taxon>
        <taxon>Candidatus Rhabdochlamydia</taxon>
    </lineage>
</organism>
<dbReference type="PROSITE" id="PS51198">
    <property type="entry name" value="UVRD_HELICASE_ATP_BIND"/>
    <property type="match status" value="1"/>
</dbReference>
<evidence type="ECO:0000256" key="2">
    <source>
        <dbReference type="ARBA" id="ARBA00022741"/>
    </source>
</evidence>
<keyword evidence="7" id="KW-0413">Isomerase</keyword>